<feature type="transmembrane region" description="Helical" evidence="3">
    <location>
        <begin position="427"/>
        <end position="448"/>
    </location>
</feature>
<keyword evidence="3" id="KW-0472">Membrane</keyword>
<feature type="coiled-coil region" evidence="1">
    <location>
        <begin position="685"/>
        <end position="715"/>
    </location>
</feature>
<accession>A0A1M6D942</accession>
<name>A0A1M6D942_9FLAO</name>
<evidence type="ECO:0000313" key="5">
    <source>
        <dbReference type="Proteomes" id="UP000184543"/>
    </source>
</evidence>
<feature type="transmembrane region" description="Helical" evidence="3">
    <location>
        <begin position="877"/>
        <end position="896"/>
    </location>
</feature>
<dbReference type="SUPFAM" id="SSF82866">
    <property type="entry name" value="Multidrug efflux transporter AcrB transmembrane domain"/>
    <property type="match status" value="2"/>
</dbReference>
<protein>
    <submittedName>
        <fullName evidence="4">Multidrug efflux pump subunit AcrB</fullName>
    </submittedName>
</protein>
<dbReference type="InterPro" id="IPR027463">
    <property type="entry name" value="AcrB_DN_DC_subdom"/>
</dbReference>
<organism evidence="4 5">
    <name type="scientific">Pseudozobellia thermophila</name>
    <dbReference type="NCBI Taxonomy" id="192903"/>
    <lineage>
        <taxon>Bacteria</taxon>
        <taxon>Pseudomonadati</taxon>
        <taxon>Bacteroidota</taxon>
        <taxon>Flavobacteriia</taxon>
        <taxon>Flavobacteriales</taxon>
        <taxon>Flavobacteriaceae</taxon>
        <taxon>Pseudozobellia</taxon>
    </lineage>
</organism>
<dbReference type="SUPFAM" id="SSF82714">
    <property type="entry name" value="Multidrug efflux transporter AcrB TolC docking domain, DN and DC subdomains"/>
    <property type="match status" value="2"/>
</dbReference>
<keyword evidence="1" id="KW-0175">Coiled coil</keyword>
<dbReference type="GO" id="GO:0005886">
    <property type="term" value="C:plasma membrane"/>
    <property type="evidence" value="ECO:0007669"/>
    <property type="project" value="TreeGrafter"/>
</dbReference>
<dbReference type="OrthoDB" id="9798415at2"/>
<evidence type="ECO:0000256" key="3">
    <source>
        <dbReference type="SAM" id="Phobius"/>
    </source>
</evidence>
<dbReference type="RefSeq" id="WP_094766532.1">
    <property type="nucleotide sequence ID" value="NZ_FQYU01000001.1"/>
</dbReference>
<feature type="transmembrane region" description="Helical" evidence="3">
    <location>
        <begin position="12"/>
        <end position="33"/>
    </location>
</feature>
<dbReference type="PANTHER" id="PTHR32063:SF33">
    <property type="entry name" value="RND SUPERFAMILY EFFLUX PUMP PERMEASE COMPONENT"/>
    <property type="match status" value="1"/>
</dbReference>
<dbReference type="STRING" id="192903.SAMN04488513_1011023"/>
<feature type="transmembrane region" description="Helical" evidence="3">
    <location>
        <begin position="382"/>
        <end position="407"/>
    </location>
</feature>
<dbReference type="InterPro" id="IPR001036">
    <property type="entry name" value="Acrflvin-R"/>
</dbReference>
<dbReference type="Gene3D" id="1.20.1640.10">
    <property type="entry name" value="Multidrug efflux transporter AcrB transmembrane domain"/>
    <property type="match status" value="2"/>
</dbReference>
<keyword evidence="3" id="KW-1133">Transmembrane helix</keyword>
<dbReference type="AlphaFoldDB" id="A0A1M6D942"/>
<feature type="transmembrane region" description="Helical" evidence="3">
    <location>
        <begin position="356"/>
        <end position="376"/>
    </location>
</feature>
<feature type="transmembrane region" description="Helical" evidence="3">
    <location>
        <begin position="975"/>
        <end position="994"/>
    </location>
</feature>
<sequence>MKNIISYFIKYHVAVDVFIMAFAIFGIAGMLTLNSSYFPLSDSKNITINITYPGASPQEVEEGIVLKIEDNLKGLEGVDRVTSTSRENSGLINVEIEKGRDIDFMLLEVKNAVDRVPSFPTGMEPLVVSKLEAIRQTISFAISGENVPLDVLKHIGRQVENELRAIDGISQIEMTGFPEEEIEIAVNENSLLAYNVSFNDVAQAVGNANILVTGGNIKTDTEEYLIRANNRSYYGKELSNLIIRADASGQTVRLKDVAIVRDRFAESPNASYFNGQLSVNTSITSTNTEDLISSADKVKAYIEDFNHKHNNIKLNVVSDQSKTLNQRTELLTENAIVGMILVLVFLSLFLNTRLAFWVAFGLPISFLGMFIFAQYFDVTINVLSLFGMIIVIGILVDDGIVIAENIYQHYEKGKSPIQAAIDGTLEVIPPIVSAIITTILAFSIFLFLDGRIGEFFSEVSVIVILTLVVSLVEALIILPAHLAHSKALAPMEKRPKTKIGQAFAQLRRINELGDRLMVWMRDRMYSPALRFGLKHKILTFSFFAIALVLTIGSLGGGIVRTSFFPRVASDKLTIELLMPNGTHEKVTDSIISLIEEKSKIVNQELTEKYLKGTGKQLFENTIRNLGPGSSTANLVINLLPGEERPDEIRADMVTNRLQELVGPVVGVESLIYGSGGNFGGSPVSVSLLGNNIEELKAAKNELKAAMLNNALLKDVADNDPAGIKEIRLELKENAYLLGLDLRTVMDQVRAGFFGAQAQRFQRGQDEIRVWVRYDRENRSSITDLDEMRITTPSGSKVPLKEIANYTIQRGDVAINHLEGQREIQVTADLKDEKTTTATDIMTDIRTNIMPEIHSKYPTVTASYEGQNREAKKMTDSLRVVGLSVLLLIYITIAFTFRSFSQPLLLILMVPFSLTAVAWGHWIHGFPVNMLSMLGIIALIGIMVNDGLVLISKFNGNLRKGMKFDDAIYDAGRSRFRAIFLTSVTTIAGLAPLLLEKSRQAQFLKPMAISIAYGIGFATILTLLMLPLFLAFSNKMKVGKKWLVKGGVVSKEEVERAIIEQEEERKMQKGSVHGQNGNLEHSDSPKMELEAKNSQE</sequence>
<dbReference type="Gene3D" id="3.30.70.1320">
    <property type="entry name" value="Multidrug efflux transporter AcrB pore domain like"/>
    <property type="match status" value="1"/>
</dbReference>
<feature type="transmembrane region" description="Helical" evidence="3">
    <location>
        <begin position="1006"/>
        <end position="1031"/>
    </location>
</feature>
<dbReference type="EMBL" id="FQYU01000001">
    <property type="protein sequence ID" value="SHI69745.1"/>
    <property type="molecule type" value="Genomic_DNA"/>
</dbReference>
<evidence type="ECO:0000256" key="2">
    <source>
        <dbReference type="SAM" id="MobiDB-lite"/>
    </source>
</evidence>
<feature type="transmembrane region" description="Helical" evidence="3">
    <location>
        <begin position="537"/>
        <end position="559"/>
    </location>
</feature>
<dbReference type="Gene3D" id="3.30.70.1440">
    <property type="entry name" value="Multidrug efflux transporter AcrB pore domain"/>
    <property type="match status" value="1"/>
</dbReference>
<dbReference type="GO" id="GO:0042910">
    <property type="term" value="F:xenobiotic transmembrane transporter activity"/>
    <property type="evidence" value="ECO:0007669"/>
    <property type="project" value="TreeGrafter"/>
</dbReference>
<dbReference type="Gene3D" id="3.30.70.1430">
    <property type="entry name" value="Multidrug efflux transporter AcrB pore domain"/>
    <property type="match status" value="2"/>
</dbReference>
<evidence type="ECO:0000313" key="4">
    <source>
        <dbReference type="EMBL" id="SHI69745.1"/>
    </source>
</evidence>
<dbReference type="Proteomes" id="UP000184543">
    <property type="component" value="Unassembled WGS sequence"/>
</dbReference>
<dbReference type="PANTHER" id="PTHR32063">
    <property type="match status" value="1"/>
</dbReference>
<keyword evidence="5" id="KW-1185">Reference proteome</keyword>
<dbReference type="Pfam" id="PF00873">
    <property type="entry name" value="ACR_tran"/>
    <property type="match status" value="1"/>
</dbReference>
<reference evidence="5" key="1">
    <citation type="submission" date="2016-11" db="EMBL/GenBank/DDBJ databases">
        <authorList>
            <person name="Varghese N."/>
            <person name="Submissions S."/>
        </authorList>
    </citation>
    <scope>NUCLEOTIDE SEQUENCE [LARGE SCALE GENOMIC DNA]</scope>
    <source>
        <strain evidence="5">DSM 19858</strain>
    </source>
</reference>
<proteinExistence type="predicted"/>
<dbReference type="SUPFAM" id="SSF82693">
    <property type="entry name" value="Multidrug efflux transporter AcrB pore domain, PN1, PN2, PC1 and PC2 subdomains"/>
    <property type="match status" value="2"/>
</dbReference>
<feature type="region of interest" description="Disordered" evidence="2">
    <location>
        <begin position="1059"/>
        <end position="1095"/>
    </location>
</feature>
<keyword evidence="3" id="KW-0812">Transmembrane</keyword>
<dbReference type="Gene3D" id="3.30.2090.10">
    <property type="entry name" value="Multidrug efflux transporter AcrB TolC docking domain, DN and DC subdomains"/>
    <property type="match status" value="2"/>
</dbReference>
<evidence type="ECO:0000256" key="1">
    <source>
        <dbReference type="SAM" id="Coils"/>
    </source>
</evidence>
<feature type="transmembrane region" description="Helical" evidence="3">
    <location>
        <begin position="330"/>
        <end position="349"/>
    </location>
</feature>
<dbReference type="PRINTS" id="PR00702">
    <property type="entry name" value="ACRIFLAVINRP"/>
</dbReference>
<feature type="compositionally biased region" description="Basic and acidic residues" evidence="2">
    <location>
        <begin position="1079"/>
        <end position="1095"/>
    </location>
</feature>
<feature type="transmembrane region" description="Helical" evidence="3">
    <location>
        <begin position="903"/>
        <end position="923"/>
    </location>
</feature>
<gene>
    <name evidence="4" type="ORF">SAMN04488513_1011023</name>
</gene>
<feature type="transmembrane region" description="Helical" evidence="3">
    <location>
        <begin position="460"/>
        <end position="483"/>
    </location>
</feature>
<feature type="transmembrane region" description="Helical" evidence="3">
    <location>
        <begin position="929"/>
        <end position="954"/>
    </location>
</feature>